<dbReference type="EMBL" id="WLYK01000001">
    <property type="protein sequence ID" value="MTD13872.1"/>
    <property type="molecule type" value="Genomic_DNA"/>
</dbReference>
<feature type="domain" description="SnoaL-like" evidence="1">
    <location>
        <begin position="23"/>
        <end position="116"/>
    </location>
</feature>
<sequence>MTPRTAPDHLSELLRRYAFGYTAAHDFSVCDELMVDDYLLIMGPAQVSGREENYKPATARLYQQFPTLGFTVHDLVLGTDRAALRFSEHGRSLRTGTSGSWRGISMYRTRDGLLSECRVEQDYHSRREQLEGVLGPLPVPSPALDPWLQEPMPADPRIEQVVRDLLADPAFLQDEVLEVDDAHGPRVRLDDATVTVLDLFGAGERVAFHVRLDGSYRSGLAVPEDRAGRPADLYITGIVTVGGGDQVTGHLVTDRYTAARRLTAAP</sequence>
<evidence type="ECO:0000313" key="2">
    <source>
        <dbReference type="EMBL" id="MTD13872.1"/>
    </source>
</evidence>
<gene>
    <name evidence="2" type="ORF">GIS00_07945</name>
</gene>
<organism evidence="2 3">
    <name type="scientific">Nakamurella alba</name>
    <dbReference type="NCBI Taxonomy" id="2665158"/>
    <lineage>
        <taxon>Bacteria</taxon>
        <taxon>Bacillati</taxon>
        <taxon>Actinomycetota</taxon>
        <taxon>Actinomycetes</taxon>
        <taxon>Nakamurellales</taxon>
        <taxon>Nakamurellaceae</taxon>
        <taxon>Nakamurella</taxon>
    </lineage>
</organism>
<proteinExistence type="predicted"/>
<protein>
    <submittedName>
        <fullName evidence="2">Nuclear transport factor 2 family protein</fullName>
    </submittedName>
</protein>
<reference evidence="2 3" key="1">
    <citation type="submission" date="2019-11" db="EMBL/GenBank/DDBJ databases">
        <authorList>
            <person name="Jiang L.-Q."/>
        </authorList>
    </citation>
    <scope>NUCLEOTIDE SEQUENCE [LARGE SCALE GENOMIC DNA]</scope>
    <source>
        <strain evidence="2 3">YIM 132087</strain>
    </source>
</reference>
<dbReference type="Gene3D" id="3.10.450.50">
    <property type="match status" value="1"/>
</dbReference>
<dbReference type="InterPro" id="IPR032710">
    <property type="entry name" value="NTF2-like_dom_sf"/>
</dbReference>
<dbReference type="InterPro" id="IPR037401">
    <property type="entry name" value="SnoaL-like"/>
</dbReference>
<name>A0A7K1FID1_9ACTN</name>
<dbReference type="Proteomes" id="UP000460221">
    <property type="component" value="Unassembled WGS sequence"/>
</dbReference>
<dbReference type="RefSeq" id="WP_154767624.1">
    <property type="nucleotide sequence ID" value="NZ_WLYK01000001.1"/>
</dbReference>
<dbReference type="Pfam" id="PF12680">
    <property type="entry name" value="SnoaL_2"/>
    <property type="match status" value="1"/>
</dbReference>
<dbReference type="SUPFAM" id="SSF54427">
    <property type="entry name" value="NTF2-like"/>
    <property type="match status" value="1"/>
</dbReference>
<evidence type="ECO:0000313" key="3">
    <source>
        <dbReference type="Proteomes" id="UP000460221"/>
    </source>
</evidence>
<comment type="caution">
    <text evidence="2">The sequence shown here is derived from an EMBL/GenBank/DDBJ whole genome shotgun (WGS) entry which is preliminary data.</text>
</comment>
<keyword evidence="3" id="KW-1185">Reference proteome</keyword>
<accession>A0A7K1FID1</accession>
<dbReference type="AlphaFoldDB" id="A0A7K1FID1"/>
<evidence type="ECO:0000259" key="1">
    <source>
        <dbReference type="Pfam" id="PF12680"/>
    </source>
</evidence>